<evidence type="ECO:0000256" key="4">
    <source>
        <dbReference type="ARBA" id="ARBA00022989"/>
    </source>
</evidence>
<keyword evidence="2" id="KW-1003">Cell membrane</keyword>
<evidence type="ECO:0000256" key="3">
    <source>
        <dbReference type="ARBA" id="ARBA00022692"/>
    </source>
</evidence>
<feature type="domain" description="G-protein coupled receptors family 1 profile" evidence="10">
    <location>
        <begin position="361"/>
        <end position="427"/>
    </location>
</feature>
<dbReference type="InterPro" id="IPR017452">
    <property type="entry name" value="GPCR_Rhodpsn_7TM"/>
</dbReference>
<dbReference type="GO" id="GO:0005886">
    <property type="term" value="C:plasma membrane"/>
    <property type="evidence" value="ECO:0007669"/>
    <property type="project" value="UniProtKB-SubCell"/>
</dbReference>
<keyword evidence="12" id="KW-1185">Reference proteome</keyword>
<evidence type="ECO:0000256" key="2">
    <source>
        <dbReference type="ARBA" id="ARBA00022475"/>
    </source>
</evidence>
<dbReference type="STRING" id="400727.A0A2T7NTP4"/>
<dbReference type="GO" id="GO:0004930">
    <property type="term" value="F:G protein-coupled receptor activity"/>
    <property type="evidence" value="ECO:0007669"/>
    <property type="project" value="UniProtKB-KW"/>
</dbReference>
<dbReference type="InterPro" id="IPR000276">
    <property type="entry name" value="GPCR_Rhodpsn"/>
</dbReference>
<dbReference type="GO" id="GO:0071880">
    <property type="term" value="P:adenylate cyclase-activating adrenergic receptor signaling pathway"/>
    <property type="evidence" value="ECO:0007669"/>
    <property type="project" value="TreeGrafter"/>
</dbReference>
<dbReference type="GO" id="GO:0043410">
    <property type="term" value="P:positive regulation of MAPK cascade"/>
    <property type="evidence" value="ECO:0007669"/>
    <property type="project" value="TreeGrafter"/>
</dbReference>
<sequence>MRFVIVHQHVSRGQRSGSIFRDVIVQQKPDWTTHVSKDEHQPPAIHRLHLLGVNDGDSSQHQHDVITDVITHSSDYVTETPAPTETSSDSLWQKVLLGVVMFFIVGVTVVGNGLVLVVVAREKRLRTTFNMMIVNLAFTDFLVGLIAMSFYAAFNIYETWPFGEVARLSSKKPSPSADEGRCEVFRTETSGAGPYLRPEDAISPHYRPPDLDSVDNIINDGHQRKHKCRTDPKSLDTRAFLGNATERIDLQNVQSMGNVSEVKVHKSALLKPDDGGVEGKRSVSMTGSADGVDLNLSVDHSLHQNNSTGVQNTRRDRQGMVQISNNDYSTMEEGDESGPPSQSRLTVVAGSSSMQVKPTTTSSQSLARERKLFLTLTYIIVAFLICWMPFHVSFDIIAVDPDLVPSSFYAVTYWLAYINSAANPFLYHSSSPEFRKAFARLCGR</sequence>
<comment type="caution">
    <text evidence="11">The sequence shown here is derived from an EMBL/GenBank/DDBJ whole genome shotgun (WGS) entry which is preliminary data.</text>
</comment>
<evidence type="ECO:0000256" key="1">
    <source>
        <dbReference type="ARBA" id="ARBA00004651"/>
    </source>
</evidence>
<dbReference type="EMBL" id="PZQS01000009">
    <property type="protein sequence ID" value="PVD24531.1"/>
    <property type="molecule type" value="Genomic_DNA"/>
</dbReference>
<keyword evidence="7" id="KW-0675">Receptor</keyword>
<feature type="transmembrane region" description="Helical" evidence="9">
    <location>
        <begin position="372"/>
        <end position="390"/>
    </location>
</feature>
<dbReference type="Proteomes" id="UP000245119">
    <property type="component" value="Linkage Group LG9"/>
</dbReference>
<dbReference type="PANTHER" id="PTHR24248">
    <property type="entry name" value="ADRENERGIC RECEPTOR-RELATED G-PROTEIN COUPLED RECEPTOR"/>
    <property type="match status" value="1"/>
</dbReference>
<accession>A0A2T7NTP4</accession>
<keyword evidence="8" id="KW-0807">Transducer</keyword>
<comment type="subcellular location">
    <subcellularLocation>
        <location evidence="1">Cell membrane</location>
        <topology evidence="1">Multi-pass membrane protein</topology>
    </subcellularLocation>
</comment>
<keyword evidence="6 9" id="KW-0472">Membrane</keyword>
<evidence type="ECO:0000313" key="12">
    <source>
        <dbReference type="Proteomes" id="UP000245119"/>
    </source>
</evidence>
<evidence type="ECO:0000313" key="11">
    <source>
        <dbReference type="EMBL" id="PVD24531.1"/>
    </source>
</evidence>
<protein>
    <recommendedName>
        <fullName evidence="10">G-protein coupled receptors family 1 profile domain-containing protein</fullName>
    </recommendedName>
</protein>
<dbReference type="AlphaFoldDB" id="A0A2T7NTP4"/>
<feature type="transmembrane region" description="Helical" evidence="9">
    <location>
        <begin position="95"/>
        <end position="120"/>
    </location>
</feature>
<dbReference type="Pfam" id="PF00001">
    <property type="entry name" value="7tm_1"/>
    <property type="match status" value="2"/>
</dbReference>
<dbReference type="Gene3D" id="1.20.1070.10">
    <property type="entry name" value="Rhodopsin 7-helix transmembrane proteins"/>
    <property type="match status" value="2"/>
</dbReference>
<dbReference type="PROSITE" id="PS50262">
    <property type="entry name" value="G_PROTEIN_RECEP_F1_2"/>
    <property type="match status" value="2"/>
</dbReference>
<reference evidence="11 12" key="1">
    <citation type="submission" date="2018-04" db="EMBL/GenBank/DDBJ databases">
        <title>The genome of golden apple snail Pomacea canaliculata provides insight into stress tolerance and invasive adaptation.</title>
        <authorList>
            <person name="Liu C."/>
            <person name="Liu B."/>
            <person name="Ren Y."/>
            <person name="Zhang Y."/>
            <person name="Wang H."/>
            <person name="Li S."/>
            <person name="Jiang F."/>
            <person name="Yin L."/>
            <person name="Zhang G."/>
            <person name="Qian W."/>
            <person name="Fan W."/>
        </authorList>
    </citation>
    <scope>NUCLEOTIDE SEQUENCE [LARGE SCALE GENOMIC DNA]</scope>
    <source>
        <strain evidence="11">SZHN2017</strain>
        <tissue evidence="11">Muscle</tissue>
    </source>
</reference>
<dbReference type="SUPFAM" id="SSF81321">
    <property type="entry name" value="Family A G protein-coupled receptor-like"/>
    <property type="match status" value="2"/>
</dbReference>
<keyword evidence="4 9" id="KW-1133">Transmembrane helix</keyword>
<keyword evidence="3 9" id="KW-0812">Transmembrane</keyword>
<feature type="transmembrane region" description="Helical" evidence="9">
    <location>
        <begin position="132"/>
        <end position="154"/>
    </location>
</feature>
<dbReference type="SMART" id="SM01381">
    <property type="entry name" value="7TM_GPCR_Srsx"/>
    <property type="match status" value="1"/>
</dbReference>
<evidence type="ECO:0000256" key="5">
    <source>
        <dbReference type="ARBA" id="ARBA00023040"/>
    </source>
</evidence>
<evidence type="ECO:0000256" key="8">
    <source>
        <dbReference type="ARBA" id="ARBA00023224"/>
    </source>
</evidence>
<keyword evidence="5" id="KW-0297">G-protein coupled receptor</keyword>
<gene>
    <name evidence="11" type="ORF">C0Q70_15014</name>
</gene>
<proteinExistence type="predicted"/>
<name>A0A2T7NTP4_POMCA</name>
<evidence type="ECO:0000256" key="6">
    <source>
        <dbReference type="ARBA" id="ARBA00023136"/>
    </source>
</evidence>
<dbReference type="PRINTS" id="PR00237">
    <property type="entry name" value="GPCRRHODOPSN"/>
</dbReference>
<organism evidence="11 12">
    <name type="scientific">Pomacea canaliculata</name>
    <name type="common">Golden apple snail</name>
    <dbReference type="NCBI Taxonomy" id="400727"/>
    <lineage>
        <taxon>Eukaryota</taxon>
        <taxon>Metazoa</taxon>
        <taxon>Spiralia</taxon>
        <taxon>Lophotrochozoa</taxon>
        <taxon>Mollusca</taxon>
        <taxon>Gastropoda</taxon>
        <taxon>Caenogastropoda</taxon>
        <taxon>Architaenioglossa</taxon>
        <taxon>Ampullarioidea</taxon>
        <taxon>Ampullariidae</taxon>
        <taxon>Pomacea</taxon>
    </lineage>
</organism>
<feature type="domain" description="G-protein coupled receptors family 1 profile" evidence="10">
    <location>
        <begin position="111"/>
        <end position="163"/>
    </location>
</feature>
<evidence type="ECO:0000256" key="9">
    <source>
        <dbReference type="SAM" id="Phobius"/>
    </source>
</evidence>
<dbReference type="OrthoDB" id="10071887at2759"/>
<evidence type="ECO:0000259" key="10">
    <source>
        <dbReference type="PROSITE" id="PS50262"/>
    </source>
</evidence>
<feature type="transmembrane region" description="Helical" evidence="9">
    <location>
        <begin position="410"/>
        <end position="427"/>
    </location>
</feature>
<dbReference type="PANTHER" id="PTHR24248:SF163">
    <property type="entry name" value="HISTAMINE H2 RECEPTOR-LIKE"/>
    <property type="match status" value="1"/>
</dbReference>
<evidence type="ECO:0000256" key="7">
    <source>
        <dbReference type="ARBA" id="ARBA00023170"/>
    </source>
</evidence>